<dbReference type="SUPFAM" id="SSF101386">
    <property type="entry name" value="all-alpha NTP pyrophosphatases"/>
    <property type="match status" value="2"/>
</dbReference>
<proteinExistence type="inferred from homology"/>
<dbReference type="GO" id="GO:0046061">
    <property type="term" value="P:dATP catabolic process"/>
    <property type="evidence" value="ECO:0007669"/>
    <property type="project" value="TreeGrafter"/>
</dbReference>
<dbReference type="InterPro" id="IPR021130">
    <property type="entry name" value="PRib-ATP_PPHydrolase-like"/>
</dbReference>
<dbReference type="GO" id="GO:0006203">
    <property type="term" value="P:dGTP catabolic process"/>
    <property type="evidence" value="ECO:0007669"/>
    <property type="project" value="TreeGrafter"/>
</dbReference>
<dbReference type="GO" id="GO:0046047">
    <property type="term" value="P:TTP catabolic process"/>
    <property type="evidence" value="ECO:0007669"/>
    <property type="project" value="TreeGrafter"/>
</dbReference>
<dbReference type="GO" id="GO:0046076">
    <property type="term" value="P:dTTP catabolic process"/>
    <property type="evidence" value="ECO:0007669"/>
    <property type="project" value="TreeGrafter"/>
</dbReference>
<dbReference type="PANTHER" id="PTHR30522">
    <property type="entry name" value="NUCLEOSIDE TRIPHOSPHATE PYROPHOSPHOHYDROLASE"/>
    <property type="match status" value="1"/>
</dbReference>
<comment type="catalytic activity">
    <reaction evidence="1">
        <text>ATP + H2O = AMP + diphosphate + H(+)</text>
        <dbReference type="Rhea" id="RHEA:14245"/>
        <dbReference type="ChEBI" id="CHEBI:15377"/>
        <dbReference type="ChEBI" id="CHEBI:15378"/>
        <dbReference type="ChEBI" id="CHEBI:30616"/>
        <dbReference type="ChEBI" id="CHEBI:33019"/>
        <dbReference type="ChEBI" id="CHEBI:456215"/>
        <dbReference type="EC" id="3.6.1.8"/>
    </reaction>
</comment>
<dbReference type="InterPro" id="IPR048015">
    <property type="entry name" value="NTP-PPase_MazG-like_N"/>
</dbReference>
<dbReference type="EMBL" id="CP132302">
    <property type="protein sequence ID" value="WLR98583.1"/>
    <property type="molecule type" value="Genomic_DNA"/>
</dbReference>
<dbReference type="GO" id="GO:0006950">
    <property type="term" value="P:response to stress"/>
    <property type="evidence" value="ECO:0007669"/>
    <property type="project" value="UniProtKB-ARBA"/>
</dbReference>
<keyword evidence="7" id="KW-1185">Reference proteome</keyword>
<dbReference type="GO" id="GO:0046052">
    <property type="term" value="P:UTP catabolic process"/>
    <property type="evidence" value="ECO:0007669"/>
    <property type="project" value="TreeGrafter"/>
</dbReference>
<evidence type="ECO:0000259" key="5">
    <source>
        <dbReference type="Pfam" id="PF03819"/>
    </source>
</evidence>
<evidence type="ECO:0000256" key="2">
    <source>
        <dbReference type="ARBA" id="ARBA00061115"/>
    </source>
</evidence>
<dbReference type="FunFam" id="1.10.287.1080:FF:000003">
    <property type="entry name" value="Nucleoside triphosphate pyrophosphohydrolase"/>
    <property type="match status" value="1"/>
</dbReference>
<dbReference type="GO" id="GO:0047693">
    <property type="term" value="F:ATP diphosphatase activity"/>
    <property type="evidence" value="ECO:0007669"/>
    <property type="project" value="UniProtKB-EC"/>
</dbReference>
<keyword evidence="6" id="KW-0378">Hydrolase</keyword>
<gene>
    <name evidence="6" type="primary">mazG</name>
    <name evidence="6" type="ORF">Q9313_06005</name>
</gene>
<organism evidence="6 7">
    <name type="scientific">Shinella sumterensis</name>
    <dbReference type="NCBI Taxonomy" id="1967501"/>
    <lineage>
        <taxon>Bacteria</taxon>
        <taxon>Pseudomonadati</taxon>
        <taxon>Pseudomonadota</taxon>
        <taxon>Alphaproteobacteria</taxon>
        <taxon>Hyphomicrobiales</taxon>
        <taxon>Rhizobiaceae</taxon>
        <taxon>Shinella</taxon>
    </lineage>
</organism>
<dbReference type="NCBIfam" id="TIGR00444">
    <property type="entry name" value="mazG"/>
    <property type="match status" value="1"/>
</dbReference>
<name>A0AA50D4M3_9HYPH</name>
<accession>A0AA50D4M3</accession>
<dbReference type="EC" id="3.6.1.8" evidence="3"/>
<dbReference type="Pfam" id="PF01503">
    <property type="entry name" value="PRA-PH"/>
    <property type="match status" value="1"/>
</dbReference>
<dbReference type="GO" id="GO:0046081">
    <property type="term" value="P:dUTP catabolic process"/>
    <property type="evidence" value="ECO:0007669"/>
    <property type="project" value="TreeGrafter"/>
</dbReference>
<feature type="domain" description="NTP pyrophosphohydrolase MazG-like" evidence="5">
    <location>
        <begin position="30"/>
        <end position="103"/>
    </location>
</feature>
<dbReference type="NCBIfam" id="NF007113">
    <property type="entry name" value="PRK09562.1"/>
    <property type="match status" value="1"/>
</dbReference>
<reference evidence="6 7" key="1">
    <citation type="submission" date="2023-08" db="EMBL/GenBank/DDBJ databases">
        <title>Pathogen: clinical or host-associated sample.</title>
        <authorList>
            <person name="Hergert J."/>
            <person name="Casey R."/>
            <person name="Wagner J."/>
            <person name="Young E.L."/>
            <person name="Oakeson K.F."/>
        </authorList>
    </citation>
    <scope>NUCLEOTIDE SEQUENCE [LARGE SCALE GENOMIC DNA]</scope>
    <source>
        <strain evidence="6 7">1760953</strain>
    </source>
</reference>
<dbReference type="InterPro" id="IPR004518">
    <property type="entry name" value="MazG-like_dom"/>
</dbReference>
<evidence type="ECO:0000256" key="3">
    <source>
        <dbReference type="ARBA" id="ARBA00066372"/>
    </source>
</evidence>
<protein>
    <recommendedName>
        <fullName evidence="4">Nucleoside triphosphate pyrophosphohydrolase</fullName>
        <ecNumber evidence="3">3.6.1.8</ecNumber>
    </recommendedName>
</protein>
<evidence type="ECO:0000256" key="1">
    <source>
        <dbReference type="ARBA" id="ARBA00052141"/>
    </source>
</evidence>
<dbReference type="RefSeq" id="WP_134652122.1">
    <property type="nucleotide sequence ID" value="NZ_CP132302.1"/>
</dbReference>
<evidence type="ECO:0000313" key="6">
    <source>
        <dbReference type="EMBL" id="WLR98583.1"/>
    </source>
</evidence>
<dbReference type="InterPro" id="IPR048011">
    <property type="entry name" value="NTP-PPase_MazG-like_C"/>
</dbReference>
<dbReference type="Proteomes" id="UP001234585">
    <property type="component" value="Chromosome"/>
</dbReference>
<dbReference type="PANTHER" id="PTHR30522:SF0">
    <property type="entry name" value="NUCLEOSIDE TRIPHOSPHATE PYROPHOSPHOHYDROLASE"/>
    <property type="match status" value="1"/>
</dbReference>
<dbReference type="Gene3D" id="1.10.287.1080">
    <property type="entry name" value="MazG-like"/>
    <property type="match status" value="2"/>
</dbReference>
<dbReference type="InterPro" id="IPR011551">
    <property type="entry name" value="NTP_PyrPHydrolase_MazG"/>
</dbReference>
<dbReference type="CDD" id="cd11528">
    <property type="entry name" value="NTP-PPase_MazG_Nterm"/>
    <property type="match status" value="1"/>
</dbReference>
<sequence length="278" mass="31490">MQPSRDIDRLIEIMQALRQPETGCPWDIVQTFETIKPYTIEEAYEVADAIERNDMDDLCEELGDLLLQVVFHARIAEERGAFDFGSVVEAVTRKMIRRHPHVFERSDAQTPEAVKLQWDAIKQAEKRERKERRALRGLPEDPLRGHLGSVQRSFPALVEALKLQERAAKVGFDWSEPAPILDKIEEEIGELRAALAAGDQTAVADELGDLIFALVNIGRHVGADPEMALRGTNTKFRNRFSHIEDSLAANGESLEDATLERMEDLWQAAKQIERQLAK</sequence>
<dbReference type="AlphaFoldDB" id="A0AA50D4M3"/>
<dbReference type="Pfam" id="PF03819">
    <property type="entry name" value="MazG"/>
    <property type="match status" value="1"/>
</dbReference>
<evidence type="ECO:0000256" key="4">
    <source>
        <dbReference type="ARBA" id="ARBA00074799"/>
    </source>
</evidence>
<evidence type="ECO:0000313" key="7">
    <source>
        <dbReference type="Proteomes" id="UP001234585"/>
    </source>
</evidence>
<comment type="similarity">
    <text evidence="2">Belongs to the nucleoside triphosphate pyrophosphohydrolase family.</text>
</comment>
<dbReference type="CDD" id="cd11529">
    <property type="entry name" value="NTP-PPase_MazG_Cterm"/>
    <property type="match status" value="1"/>
</dbReference>
<dbReference type="FunFam" id="1.10.287.1080:FF:000001">
    <property type="entry name" value="Nucleoside triphosphate pyrophosphohydrolase"/>
    <property type="match status" value="1"/>
</dbReference>